<evidence type="ECO:0008006" key="3">
    <source>
        <dbReference type="Google" id="ProtNLM"/>
    </source>
</evidence>
<dbReference type="EMBL" id="BSOS01000033">
    <property type="protein sequence ID" value="GLR66679.1"/>
    <property type="molecule type" value="Genomic_DNA"/>
</dbReference>
<dbReference type="Pfam" id="PF13469">
    <property type="entry name" value="Sulfotransfer_3"/>
    <property type="match status" value="1"/>
</dbReference>
<sequence>MTTTLLTGLPRSGTTLICACLNTLPNCVALTEPMNVPLHGNAEQAVCEVAAFARATREGILREGFAPSMSRAGLMVDNTFEEVNHNGNLRRSAAKVADVKIEKPLTADFNLFIKHPAFFTALAQPLAENFTFYAIVRHPLAALASWQSVDFNVRQGRMPAAEAYAPALRERLDRLSAPLPRQIALMQWIFQRYRTLPPGHVLTYEALARDPAATLRPLSGSPAPVTHPIREINLQTRYPGVDFAALAQALLPIEADIEPFYPGFAASLRHLPG</sequence>
<comment type="caution">
    <text evidence="1">The sequence shown here is derived from an EMBL/GenBank/DDBJ whole genome shotgun (WGS) entry which is preliminary data.</text>
</comment>
<gene>
    <name evidence="1" type="ORF">GCM10010909_13590</name>
</gene>
<dbReference type="InterPro" id="IPR027417">
    <property type="entry name" value="P-loop_NTPase"/>
</dbReference>
<evidence type="ECO:0000313" key="2">
    <source>
        <dbReference type="Proteomes" id="UP001156641"/>
    </source>
</evidence>
<reference evidence="2" key="1">
    <citation type="journal article" date="2019" name="Int. J. Syst. Evol. Microbiol.">
        <title>The Global Catalogue of Microorganisms (GCM) 10K type strain sequencing project: providing services to taxonomists for standard genome sequencing and annotation.</title>
        <authorList>
            <consortium name="The Broad Institute Genomics Platform"/>
            <consortium name="The Broad Institute Genome Sequencing Center for Infectious Disease"/>
            <person name="Wu L."/>
            <person name="Ma J."/>
        </authorList>
    </citation>
    <scope>NUCLEOTIDE SEQUENCE [LARGE SCALE GENOMIC DNA]</scope>
    <source>
        <strain evidence="2">NBRC 112502</strain>
    </source>
</reference>
<dbReference type="SUPFAM" id="SSF52540">
    <property type="entry name" value="P-loop containing nucleoside triphosphate hydrolases"/>
    <property type="match status" value="1"/>
</dbReference>
<keyword evidence="2" id="KW-1185">Reference proteome</keyword>
<organism evidence="1 2">
    <name type="scientific">Acidocella aquatica</name>
    <dbReference type="NCBI Taxonomy" id="1922313"/>
    <lineage>
        <taxon>Bacteria</taxon>
        <taxon>Pseudomonadati</taxon>
        <taxon>Pseudomonadota</taxon>
        <taxon>Alphaproteobacteria</taxon>
        <taxon>Acetobacterales</taxon>
        <taxon>Acidocellaceae</taxon>
        <taxon>Acidocella</taxon>
    </lineage>
</organism>
<dbReference type="Proteomes" id="UP001156641">
    <property type="component" value="Unassembled WGS sequence"/>
</dbReference>
<dbReference type="Gene3D" id="3.40.50.300">
    <property type="entry name" value="P-loop containing nucleotide triphosphate hydrolases"/>
    <property type="match status" value="1"/>
</dbReference>
<protein>
    <recommendedName>
        <fullName evidence="3">Sulfotransferase</fullName>
    </recommendedName>
</protein>
<proteinExistence type="predicted"/>
<dbReference type="RefSeq" id="WP_284257385.1">
    <property type="nucleotide sequence ID" value="NZ_BSOS01000033.1"/>
</dbReference>
<accession>A0ABQ6A3B9</accession>
<evidence type="ECO:0000313" key="1">
    <source>
        <dbReference type="EMBL" id="GLR66679.1"/>
    </source>
</evidence>
<name>A0ABQ6A3B9_9PROT</name>